<organism evidence="1 2">
    <name type="scientific">Cyphomyrmex costatus</name>
    <dbReference type="NCBI Taxonomy" id="456900"/>
    <lineage>
        <taxon>Eukaryota</taxon>
        <taxon>Metazoa</taxon>
        <taxon>Ecdysozoa</taxon>
        <taxon>Arthropoda</taxon>
        <taxon>Hexapoda</taxon>
        <taxon>Insecta</taxon>
        <taxon>Pterygota</taxon>
        <taxon>Neoptera</taxon>
        <taxon>Endopterygota</taxon>
        <taxon>Hymenoptera</taxon>
        <taxon>Apocrita</taxon>
        <taxon>Aculeata</taxon>
        <taxon>Formicoidea</taxon>
        <taxon>Formicidae</taxon>
        <taxon>Myrmicinae</taxon>
        <taxon>Cyphomyrmex</taxon>
    </lineage>
</organism>
<evidence type="ECO:0008006" key="3">
    <source>
        <dbReference type="Google" id="ProtNLM"/>
    </source>
</evidence>
<sequence>MEGLLAAVEAEAASVGLRFNSAKCATLHIGAGNGGRVLPTRFCIQGGDINPLAEGESYAHLGVPTGFSVDQTPYAAVGDIVSIGYIASRALSLRRPLRRYTAEAQRCPAPPLESE</sequence>
<accession>A0A151I8L8</accession>
<name>A0A151I8L8_9HYME</name>
<dbReference type="Proteomes" id="UP000078542">
    <property type="component" value="Unassembled WGS sequence"/>
</dbReference>
<dbReference type="AlphaFoldDB" id="A0A151I8L8"/>
<dbReference type="EMBL" id="KQ978340">
    <property type="protein sequence ID" value="KYM95008.1"/>
    <property type="molecule type" value="Genomic_DNA"/>
</dbReference>
<protein>
    <recommendedName>
        <fullName evidence="3">Reverse transcriptase domain-containing protein</fullName>
    </recommendedName>
</protein>
<gene>
    <name evidence="1" type="ORF">ALC62_14351</name>
</gene>
<reference evidence="1 2" key="1">
    <citation type="submission" date="2016-03" db="EMBL/GenBank/DDBJ databases">
        <title>Cyphomyrmex costatus WGS genome.</title>
        <authorList>
            <person name="Nygaard S."/>
            <person name="Hu H."/>
            <person name="Boomsma J."/>
            <person name="Zhang G."/>
        </authorList>
    </citation>
    <scope>NUCLEOTIDE SEQUENCE [LARGE SCALE GENOMIC DNA]</scope>
    <source>
        <strain evidence="1">MS0001</strain>
        <tissue evidence="1">Whole body</tissue>
    </source>
</reference>
<evidence type="ECO:0000313" key="2">
    <source>
        <dbReference type="Proteomes" id="UP000078542"/>
    </source>
</evidence>
<evidence type="ECO:0000313" key="1">
    <source>
        <dbReference type="EMBL" id="KYM95008.1"/>
    </source>
</evidence>
<keyword evidence="2" id="KW-1185">Reference proteome</keyword>
<proteinExistence type="predicted"/>